<dbReference type="KEGG" id="ptm:GSPATT00018226001"/>
<name>A0DLJ2_PARTE</name>
<sequence>MKSLEGCFMQPFKQVKEARYLQINNTNWKSNNWVVNKGSFNYNSFSQKREYLYKIMLEIWKLTGPQGLLQNKVEGQGGCLFENVESFFKSITSSTFQQNIVKALIDLSEKMKEGREITIEDQKEFLNQIKCDAQNTDNSLQNKKKMKAQKKLVGLLQQQDQTQDQITESFTNIQKNLIEIFLKEN</sequence>
<evidence type="ECO:0000313" key="1">
    <source>
        <dbReference type="EMBL" id="CAK83909.1"/>
    </source>
</evidence>
<keyword evidence="2" id="KW-1185">Reference proteome</keyword>
<dbReference type="Proteomes" id="UP000000600">
    <property type="component" value="Unassembled WGS sequence"/>
</dbReference>
<dbReference type="HOGENOM" id="CLU_1463962_0_0_1"/>
<proteinExistence type="predicted"/>
<reference evidence="1 2" key="1">
    <citation type="journal article" date="2006" name="Nature">
        <title>Global trends of whole-genome duplications revealed by the ciliate Paramecium tetraurelia.</title>
        <authorList>
            <consortium name="Genoscope"/>
            <person name="Aury J.-M."/>
            <person name="Jaillon O."/>
            <person name="Duret L."/>
            <person name="Noel B."/>
            <person name="Jubin C."/>
            <person name="Porcel B.M."/>
            <person name="Segurens B."/>
            <person name="Daubin V."/>
            <person name="Anthouard V."/>
            <person name="Aiach N."/>
            <person name="Arnaiz O."/>
            <person name="Billaut A."/>
            <person name="Beisson J."/>
            <person name="Blanc I."/>
            <person name="Bouhouche K."/>
            <person name="Camara F."/>
            <person name="Duharcourt S."/>
            <person name="Guigo R."/>
            <person name="Gogendeau D."/>
            <person name="Katinka M."/>
            <person name="Keller A.-M."/>
            <person name="Kissmehl R."/>
            <person name="Klotz C."/>
            <person name="Koll F."/>
            <person name="Le Moue A."/>
            <person name="Lepere C."/>
            <person name="Malinsky S."/>
            <person name="Nowacki M."/>
            <person name="Nowak J.K."/>
            <person name="Plattner H."/>
            <person name="Poulain J."/>
            <person name="Ruiz F."/>
            <person name="Serrano V."/>
            <person name="Zagulski M."/>
            <person name="Dessen P."/>
            <person name="Betermier M."/>
            <person name="Weissenbach J."/>
            <person name="Scarpelli C."/>
            <person name="Schachter V."/>
            <person name="Sperling L."/>
            <person name="Meyer E."/>
            <person name="Cohen J."/>
            <person name="Wincker P."/>
        </authorList>
    </citation>
    <scope>NUCLEOTIDE SEQUENCE [LARGE SCALE GENOMIC DNA]</scope>
    <source>
        <strain evidence="1 2">Stock d4-2</strain>
    </source>
</reference>
<gene>
    <name evidence="1" type="ORF">GSPATT00018226001</name>
</gene>
<accession>A0DLJ2</accession>
<dbReference type="OrthoDB" id="10442970at2759"/>
<dbReference type="AlphaFoldDB" id="A0DLJ2"/>
<dbReference type="OMA" id="KIMLEIW"/>
<dbReference type="GeneID" id="5037091"/>
<dbReference type="RefSeq" id="XP_001451306.1">
    <property type="nucleotide sequence ID" value="XM_001451269.1"/>
</dbReference>
<organism evidence="1 2">
    <name type="scientific">Paramecium tetraurelia</name>
    <dbReference type="NCBI Taxonomy" id="5888"/>
    <lineage>
        <taxon>Eukaryota</taxon>
        <taxon>Sar</taxon>
        <taxon>Alveolata</taxon>
        <taxon>Ciliophora</taxon>
        <taxon>Intramacronucleata</taxon>
        <taxon>Oligohymenophorea</taxon>
        <taxon>Peniculida</taxon>
        <taxon>Parameciidae</taxon>
        <taxon>Paramecium</taxon>
    </lineage>
</organism>
<dbReference type="InParanoid" id="A0DLJ2"/>
<evidence type="ECO:0000313" key="2">
    <source>
        <dbReference type="Proteomes" id="UP000000600"/>
    </source>
</evidence>
<protein>
    <submittedName>
        <fullName evidence="1">Uncharacterized protein</fullName>
    </submittedName>
</protein>
<dbReference type="EMBL" id="CT868485">
    <property type="protein sequence ID" value="CAK83909.1"/>
    <property type="molecule type" value="Genomic_DNA"/>
</dbReference>